<protein>
    <recommendedName>
        <fullName evidence="3">Lipoprotein</fullName>
    </recommendedName>
</protein>
<gene>
    <name evidence="1" type="ORF">ABH943_002414</name>
</gene>
<keyword evidence="2" id="KW-1185">Reference proteome</keyword>
<proteinExistence type="predicted"/>
<sequence>MGMTDIVRPMGLLVCRVKRSLPIASLVCATVSTGLLSGCALTVISAVDAAGSVVQAGMSIASNHSSPTFVNGDQASLHAVCIEWNSLVPVGDFVPALQYALHKRGVESTVYGPGNSPPNCEATLVYSAATDWGHRTFTDGYTEYLSAINLTLMKHGKIVVAASYETSGAKLDRFASTTTKVTALINKMVVATSD</sequence>
<dbReference type="Proteomes" id="UP001620514">
    <property type="component" value="Unassembled WGS sequence"/>
</dbReference>
<accession>A0ABW8MFD4</accession>
<organism evidence="1 2">
    <name type="scientific">Caballeronia udeis</name>
    <dbReference type="NCBI Taxonomy" id="1232866"/>
    <lineage>
        <taxon>Bacteria</taxon>
        <taxon>Pseudomonadati</taxon>
        <taxon>Pseudomonadota</taxon>
        <taxon>Betaproteobacteria</taxon>
        <taxon>Burkholderiales</taxon>
        <taxon>Burkholderiaceae</taxon>
        <taxon>Caballeronia</taxon>
    </lineage>
</organism>
<reference evidence="1 2" key="1">
    <citation type="submission" date="2024-10" db="EMBL/GenBank/DDBJ databases">
        <authorList>
            <person name="Deangelis K."/>
            <person name="Huntemann M."/>
            <person name="Clum A."/>
            <person name="Wang J."/>
            <person name="Palaniappan K."/>
            <person name="Ritter S."/>
            <person name="Chen I.-M."/>
            <person name="Stamatis D."/>
            <person name="Reddy T."/>
            <person name="O'Malley R."/>
            <person name="Daum C."/>
            <person name="Ng V."/>
            <person name="Ivanova N."/>
            <person name="Kyrpides N."/>
            <person name="Woyke T."/>
        </authorList>
    </citation>
    <scope>NUCLEOTIDE SEQUENCE [LARGE SCALE GENOMIC DNA]</scope>
    <source>
        <strain evidence="1 2">GAS97</strain>
    </source>
</reference>
<name>A0ABW8MFD4_9BURK</name>
<evidence type="ECO:0000313" key="2">
    <source>
        <dbReference type="Proteomes" id="UP001620514"/>
    </source>
</evidence>
<comment type="caution">
    <text evidence="1">The sequence shown here is derived from an EMBL/GenBank/DDBJ whole genome shotgun (WGS) entry which is preliminary data.</text>
</comment>
<evidence type="ECO:0008006" key="3">
    <source>
        <dbReference type="Google" id="ProtNLM"/>
    </source>
</evidence>
<dbReference type="EMBL" id="JBIYDN010000006">
    <property type="protein sequence ID" value="MFK4442398.1"/>
    <property type="molecule type" value="Genomic_DNA"/>
</dbReference>
<reference evidence="1 2" key="2">
    <citation type="submission" date="2024-11" db="EMBL/GenBank/DDBJ databases">
        <title>Using genomics to understand microbial adaptation to soil warming.</title>
        <authorList>
            <person name="Deangelis K.M. PhD."/>
        </authorList>
    </citation>
    <scope>NUCLEOTIDE SEQUENCE [LARGE SCALE GENOMIC DNA]</scope>
    <source>
        <strain evidence="1 2">GAS97</strain>
    </source>
</reference>
<evidence type="ECO:0000313" key="1">
    <source>
        <dbReference type="EMBL" id="MFK4442398.1"/>
    </source>
</evidence>